<feature type="transmembrane region" description="Helical" evidence="1">
    <location>
        <begin position="78"/>
        <end position="99"/>
    </location>
</feature>
<dbReference type="SMART" id="SM00267">
    <property type="entry name" value="GGDEF"/>
    <property type="match status" value="1"/>
</dbReference>
<reference evidence="5 6" key="1">
    <citation type="journal article" date="2004" name="Extremophiles">
        <title>Halobacillus locisalis sp. nov., a halophilic bacterium isolated from a marine solar saltern of the Yellow Sea in Korea.</title>
        <authorList>
            <person name="Yoon J.H."/>
            <person name="Kang K.H."/>
            <person name="Oh T.K."/>
            <person name="Park Y.H."/>
        </authorList>
    </citation>
    <scope>NUCLEOTIDE SEQUENCE [LARGE SCALE GENOMIC DNA]</scope>
    <source>
        <strain evidence="5 6">KCTC 3788</strain>
    </source>
</reference>
<evidence type="ECO:0000259" key="4">
    <source>
        <dbReference type="PROSITE" id="PS50887"/>
    </source>
</evidence>
<dbReference type="Gene3D" id="3.20.20.450">
    <property type="entry name" value="EAL domain"/>
    <property type="match status" value="1"/>
</dbReference>
<evidence type="ECO:0000259" key="3">
    <source>
        <dbReference type="PROSITE" id="PS50883"/>
    </source>
</evidence>
<dbReference type="Proteomes" id="UP000571017">
    <property type="component" value="Unassembled WGS sequence"/>
</dbReference>
<feature type="transmembrane region" description="Helical" evidence="1">
    <location>
        <begin position="111"/>
        <end position="133"/>
    </location>
</feature>
<sequence>MGQWSVNDFQFIYVIACAVFTTLGLLFAIESNQRLGRFKQSERKKPLILYSFIIGATLWGAHQFAALSTGLSFTTDHYLLYISWNLIASWIGCAILLTVAQRKLKETASFIAASILFASFILIADIPSFYVLFDEHIVIHPLLLLVSLLLTWSMTIPMFRFLLLIHSEDYSSRKWKVFGIVASGLALSCVPYMLFVGLFQTPTTDFSYLIPYVCMITANVLLMLVPDTLGDEVRTTNVEAFKSLFHHNPIAIFSTDPKGYILDVNDQAASLTEFSPETLKNLHIYNLVSQADRNAISAHLQGAMTGEVTHLNTTLIPKSGEKKSIRITAVRNIVKGRVVGAFGLVEDITEQLQSRSKIEYLAYHDDLTGLPNRRKLEQLTMEDLQDVSFLLMDFDRFKRINDTFGHSFGDSLLKKLAVDVKEMAEGYGATAIRLGGDEFLVVCMSKDAHAMSETLLAHFDDPLIVEGVELSITTSIGYAYGGLAGDQNELLKFADMSMYASKEKGGHTATPYIPEQFKGKEVSLSIEKELSKALAEERLEVYYQPKYSVCDERDSQLFGAEALARWTHAEWGPVSPATFIPIAEESRMIVTLENLVIKKVVAQMEEWKRAGRAVFRVSINLSLATILQQQFIPYVKATLRYHGISGDLIEFELTERMVMQNEREVNAKMREMQSMGITISIDDFGTGYSSLSYLHQLSIDRLKIDQSFVQQDDAKGIIASIIQMADSLNLRVIAEGVENEQQLQTLRELGCTEVQGFYFGRPVPAYEYERQYLYLMNS</sequence>
<dbReference type="PROSITE" id="PS50887">
    <property type="entry name" value="GGDEF"/>
    <property type="match status" value="1"/>
</dbReference>
<feature type="transmembrane region" description="Helical" evidence="1">
    <location>
        <begin position="177"/>
        <end position="200"/>
    </location>
</feature>
<dbReference type="Pfam" id="PF00990">
    <property type="entry name" value="GGDEF"/>
    <property type="match status" value="1"/>
</dbReference>
<keyword evidence="1" id="KW-1133">Transmembrane helix</keyword>
<protein>
    <submittedName>
        <fullName evidence="5">EAL domain-containing protein</fullName>
    </submittedName>
</protein>
<feature type="transmembrane region" description="Helical" evidence="1">
    <location>
        <begin position="12"/>
        <end position="29"/>
    </location>
</feature>
<keyword evidence="1" id="KW-0472">Membrane</keyword>
<dbReference type="InterPro" id="IPR029787">
    <property type="entry name" value="Nucleotide_cyclase"/>
</dbReference>
<dbReference type="InterPro" id="IPR035965">
    <property type="entry name" value="PAS-like_dom_sf"/>
</dbReference>
<dbReference type="InterPro" id="IPR052155">
    <property type="entry name" value="Biofilm_reg_signaling"/>
</dbReference>
<dbReference type="AlphaFoldDB" id="A0A838CW48"/>
<dbReference type="Gene3D" id="3.30.70.270">
    <property type="match status" value="1"/>
</dbReference>
<dbReference type="NCBIfam" id="TIGR00229">
    <property type="entry name" value="sensory_box"/>
    <property type="match status" value="1"/>
</dbReference>
<dbReference type="EMBL" id="JACEFG010000003">
    <property type="protein sequence ID" value="MBA2176190.1"/>
    <property type="molecule type" value="Genomic_DNA"/>
</dbReference>
<feature type="transmembrane region" description="Helical" evidence="1">
    <location>
        <begin position="139"/>
        <end position="165"/>
    </location>
</feature>
<keyword evidence="1" id="KW-0812">Transmembrane</keyword>
<feature type="domain" description="EAL" evidence="3">
    <location>
        <begin position="523"/>
        <end position="776"/>
    </location>
</feature>
<dbReference type="CDD" id="cd01949">
    <property type="entry name" value="GGDEF"/>
    <property type="match status" value="1"/>
</dbReference>
<proteinExistence type="predicted"/>
<comment type="caution">
    <text evidence="5">The sequence shown here is derived from an EMBL/GenBank/DDBJ whole genome shotgun (WGS) entry which is preliminary data.</text>
</comment>
<dbReference type="Gene3D" id="3.30.450.20">
    <property type="entry name" value="PAS domain"/>
    <property type="match status" value="1"/>
</dbReference>
<dbReference type="InterPro" id="IPR001633">
    <property type="entry name" value="EAL_dom"/>
</dbReference>
<dbReference type="SUPFAM" id="SSF55785">
    <property type="entry name" value="PYP-like sensor domain (PAS domain)"/>
    <property type="match status" value="1"/>
</dbReference>
<dbReference type="SMART" id="SM00052">
    <property type="entry name" value="EAL"/>
    <property type="match status" value="1"/>
</dbReference>
<name>A0A838CW48_9BACI</name>
<dbReference type="Pfam" id="PF00563">
    <property type="entry name" value="EAL"/>
    <property type="match status" value="1"/>
</dbReference>
<dbReference type="SUPFAM" id="SSF55073">
    <property type="entry name" value="Nucleotide cyclase"/>
    <property type="match status" value="1"/>
</dbReference>
<accession>A0A838CW48</accession>
<evidence type="ECO:0000313" key="6">
    <source>
        <dbReference type="Proteomes" id="UP000571017"/>
    </source>
</evidence>
<evidence type="ECO:0000256" key="1">
    <source>
        <dbReference type="SAM" id="Phobius"/>
    </source>
</evidence>
<keyword evidence="6" id="KW-1185">Reference proteome</keyword>
<dbReference type="InterPro" id="IPR043128">
    <property type="entry name" value="Rev_trsase/Diguanyl_cyclase"/>
</dbReference>
<dbReference type="RefSeq" id="WP_181473222.1">
    <property type="nucleotide sequence ID" value="NZ_JACEFG010000003.1"/>
</dbReference>
<dbReference type="InterPro" id="IPR035919">
    <property type="entry name" value="EAL_sf"/>
</dbReference>
<dbReference type="PANTHER" id="PTHR44757">
    <property type="entry name" value="DIGUANYLATE CYCLASE DGCP"/>
    <property type="match status" value="1"/>
</dbReference>
<feature type="transmembrane region" description="Helical" evidence="1">
    <location>
        <begin position="49"/>
        <end position="66"/>
    </location>
</feature>
<dbReference type="InterPro" id="IPR000160">
    <property type="entry name" value="GGDEF_dom"/>
</dbReference>
<feature type="domain" description="GGDEF" evidence="4">
    <location>
        <begin position="385"/>
        <end position="514"/>
    </location>
</feature>
<evidence type="ECO:0000313" key="5">
    <source>
        <dbReference type="EMBL" id="MBA2176190.1"/>
    </source>
</evidence>
<dbReference type="PANTHER" id="PTHR44757:SF2">
    <property type="entry name" value="BIOFILM ARCHITECTURE MAINTENANCE PROTEIN MBAA"/>
    <property type="match status" value="1"/>
</dbReference>
<feature type="domain" description="PAS" evidence="2">
    <location>
        <begin position="237"/>
        <end position="307"/>
    </location>
</feature>
<dbReference type="CDD" id="cd01948">
    <property type="entry name" value="EAL"/>
    <property type="match status" value="1"/>
</dbReference>
<gene>
    <name evidence="5" type="ORF">H0266_14935</name>
</gene>
<dbReference type="InterPro" id="IPR000014">
    <property type="entry name" value="PAS"/>
</dbReference>
<dbReference type="PROSITE" id="PS50112">
    <property type="entry name" value="PAS"/>
    <property type="match status" value="1"/>
</dbReference>
<evidence type="ECO:0000259" key="2">
    <source>
        <dbReference type="PROSITE" id="PS50112"/>
    </source>
</evidence>
<dbReference type="CDD" id="cd00130">
    <property type="entry name" value="PAS"/>
    <property type="match status" value="1"/>
</dbReference>
<organism evidence="5 6">
    <name type="scientific">Halobacillus locisalis</name>
    <dbReference type="NCBI Taxonomy" id="220753"/>
    <lineage>
        <taxon>Bacteria</taxon>
        <taxon>Bacillati</taxon>
        <taxon>Bacillota</taxon>
        <taxon>Bacilli</taxon>
        <taxon>Bacillales</taxon>
        <taxon>Bacillaceae</taxon>
        <taxon>Halobacillus</taxon>
    </lineage>
</organism>
<dbReference type="NCBIfam" id="TIGR00254">
    <property type="entry name" value="GGDEF"/>
    <property type="match status" value="1"/>
</dbReference>
<dbReference type="SUPFAM" id="SSF141868">
    <property type="entry name" value="EAL domain-like"/>
    <property type="match status" value="1"/>
</dbReference>
<dbReference type="Pfam" id="PF13426">
    <property type="entry name" value="PAS_9"/>
    <property type="match status" value="1"/>
</dbReference>
<dbReference type="SMART" id="SM00091">
    <property type="entry name" value="PAS"/>
    <property type="match status" value="1"/>
</dbReference>
<dbReference type="PROSITE" id="PS50883">
    <property type="entry name" value="EAL"/>
    <property type="match status" value="1"/>
</dbReference>